<dbReference type="InterPro" id="IPR017441">
    <property type="entry name" value="Protein_kinase_ATP_BS"/>
</dbReference>
<dbReference type="Gene3D" id="1.10.287.4070">
    <property type="match status" value="1"/>
</dbReference>
<feature type="compositionally biased region" description="Acidic residues" evidence="26">
    <location>
        <begin position="2677"/>
        <end position="2696"/>
    </location>
</feature>
<evidence type="ECO:0000256" key="25">
    <source>
        <dbReference type="PROSITE-ProRule" id="PRU10141"/>
    </source>
</evidence>
<evidence type="ECO:0000256" key="26">
    <source>
        <dbReference type="SAM" id="MobiDB-lite"/>
    </source>
</evidence>
<dbReference type="PROSITE" id="PS51358">
    <property type="entry name" value="NOP"/>
    <property type="match status" value="1"/>
</dbReference>
<dbReference type="Gene3D" id="1.10.510.10">
    <property type="entry name" value="Transferase(Phosphotransferase) domain 1"/>
    <property type="match status" value="1"/>
</dbReference>
<evidence type="ECO:0000256" key="14">
    <source>
        <dbReference type="ARBA" id="ARBA00022840"/>
    </source>
</evidence>
<dbReference type="Proteomes" id="UP000503349">
    <property type="component" value="Chromosome 7"/>
</dbReference>
<keyword evidence="16 27" id="KW-1133">Transmembrane helix</keyword>
<evidence type="ECO:0000256" key="22">
    <source>
        <dbReference type="ARBA" id="ARBA00045397"/>
    </source>
</evidence>
<proteinExistence type="inferred from homology"/>
<evidence type="ECO:0000256" key="7">
    <source>
        <dbReference type="ARBA" id="ARBA00022553"/>
    </source>
</evidence>
<evidence type="ECO:0000256" key="20">
    <source>
        <dbReference type="ARBA" id="ARBA00023274"/>
    </source>
</evidence>
<reference evidence="31" key="2">
    <citation type="submission" date="2019-02" db="EMBL/GenBank/DDBJ databases">
        <title>Opniocepnalus argus Var Kimnra genome.</title>
        <authorList>
            <person name="Zhou C."/>
            <person name="Xiao S."/>
        </authorList>
    </citation>
    <scope>NUCLEOTIDE SEQUENCE [LARGE SCALE GENOMIC DNA]</scope>
</reference>
<feature type="compositionally biased region" description="Basic and acidic residues" evidence="26">
    <location>
        <begin position="647"/>
        <end position="659"/>
    </location>
</feature>
<keyword evidence="19" id="KW-0539">Nucleus</keyword>
<evidence type="ECO:0000256" key="5">
    <source>
        <dbReference type="ARBA" id="ARBA00013538"/>
    </source>
</evidence>
<dbReference type="InterPro" id="IPR011009">
    <property type="entry name" value="Kinase-like_dom_sf"/>
</dbReference>
<reference evidence="30 31" key="1">
    <citation type="submission" date="2019-02" db="EMBL/GenBank/DDBJ databases">
        <title>Opniocepnalus argus genome.</title>
        <authorList>
            <person name="Zhou C."/>
            <person name="Xiao S."/>
        </authorList>
    </citation>
    <scope>NUCLEOTIDE SEQUENCE [LARGE SCALE GENOMIC DNA]</scope>
    <source>
        <strain evidence="30">OARG1902GOOAL</strain>
        <tissue evidence="30">Muscle</tissue>
    </source>
</reference>
<keyword evidence="9" id="KW-0808">Transferase</keyword>
<evidence type="ECO:0000256" key="4">
    <source>
        <dbReference type="ARBA" id="ARBA00012513"/>
    </source>
</evidence>
<keyword evidence="18" id="KW-0508">mRNA splicing</keyword>
<evidence type="ECO:0000256" key="21">
    <source>
        <dbReference type="ARBA" id="ARBA00030766"/>
    </source>
</evidence>
<evidence type="ECO:0000256" key="8">
    <source>
        <dbReference type="ARBA" id="ARBA00022664"/>
    </source>
</evidence>
<evidence type="ECO:0000256" key="23">
    <source>
        <dbReference type="ARBA" id="ARBA00047899"/>
    </source>
</evidence>
<dbReference type="GO" id="GO:0003723">
    <property type="term" value="F:RNA binding"/>
    <property type="evidence" value="ECO:0007669"/>
    <property type="project" value="UniProtKB-KW"/>
</dbReference>
<feature type="region of interest" description="Disordered" evidence="26">
    <location>
        <begin position="3010"/>
        <end position="3033"/>
    </location>
</feature>
<dbReference type="PROSITE" id="PS50011">
    <property type="entry name" value="PROTEIN_KINASE_DOM"/>
    <property type="match status" value="1"/>
</dbReference>
<feature type="compositionally biased region" description="Polar residues" evidence="26">
    <location>
        <begin position="883"/>
        <end position="899"/>
    </location>
</feature>
<feature type="region of interest" description="Disordered" evidence="26">
    <location>
        <begin position="1467"/>
        <end position="1496"/>
    </location>
</feature>
<feature type="compositionally biased region" description="Pro residues" evidence="26">
    <location>
        <begin position="732"/>
        <end position="745"/>
    </location>
</feature>
<dbReference type="Pfam" id="PF01798">
    <property type="entry name" value="Nop"/>
    <property type="match status" value="1"/>
</dbReference>
<dbReference type="PANTHER" id="PTHR24417">
    <property type="entry name" value="SERINE/THREONINE-PROTEIN KINASE LMTK1"/>
    <property type="match status" value="1"/>
</dbReference>
<evidence type="ECO:0000256" key="24">
    <source>
        <dbReference type="ARBA" id="ARBA00048679"/>
    </source>
</evidence>
<evidence type="ECO:0000256" key="15">
    <source>
        <dbReference type="ARBA" id="ARBA00022884"/>
    </source>
</evidence>
<keyword evidence="13" id="KW-0418">Kinase</keyword>
<keyword evidence="31" id="KW-1185">Reference proteome</keyword>
<dbReference type="GO" id="GO:0004674">
    <property type="term" value="F:protein serine/threonine kinase activity"/>
    <property type="evidence" value="ECO:0007669"/>
    <property type="project" value="UniProtKB-KW"/>
</dbReference>
<evidence type="ECO:0000256" key="19">
    <source>
        <dbReference type="ARBA" id="ARBA00023242"/>
    </source>
</evidence>
<evidence type="ECO:0000313" key="30">
    <source>
        <dbReference type="EMBL" id="KAF3692010.1"/>
    </source>
</evidence>
<evidence type="ECO:0000313" key="31">
    <source>
        <dbReference type="Proteomes" id="UP000503349"/>
    </source>
</evidence>
<feature type="compositionally biased region" description="Polar residues" evidence="26">
    <location>
        <begin position="775"/>
        <end position="789"/>
    </location>
</feature>
<dbReference type="GO" id="GO:0005524">
    <property type="term" value="F:ATP binding"/>
    <property type="evidence" value="ECO:0007669"/>
    <property type="project" value="UniProtKB-UniRule"/>
</dbReference>
<evidence type="ECO:0000256" key="16">
    <source>
        <dbReference type="ARBA" id="ARBA00022989"/>
    </source>
</evidence>
<feature type="compositionally biased region" description="Basic and acidic residues" evidence="26">
    <location>
        <begin position="444"/>
        <end position="458"/>
    </location>
</feature>
<dbReference type="GO" id="GO:0016020">
    <property type="term" value="C:membrane"/>
    <property type="evidence" value="ECO:0007669"/>
    <property type="project" value="UniProtKB-SubCell"/>
</dbReference>
<dbReference type="PANTHER" id="PTHR24417:SF2">
    <property type="entry name" value="SERINE_THREONINE-PROTEIN KINASE LMTK3"/>
    <property type="match status" value="1"/>
</dbReference>
<dbReference type="InterPro" id="IPR008266">
    <property type="entry name" value="Tyr_kinase_AS"/>
</dbReference>
<feature type="region of interest" description="Disordered" evidence="26">
    <location>
        <begin position="2038"/>
        <end position="2086"/>
    </location>
</feature>
<feature type="compositionally biased region" description="Polar residues" evidence="26">
    <location>
        <begin position="845"/>
        <end position="863"/>
    </location>
</feature>
<evidence type="ECO:0000259" key="28">
    <source>
        <dbReference type="PROSITE" id="PS50011"/>
    </source>
</evidence>
<keyword evidence="6" id="KW-0723">Serine/threonine-protein kinase</keyword>
<evidence type="ECO:0000256" key="3">
    <source>
        <dbReference type="ARBA" id="ARBA00005572"/>
    </source>
</evidence>
<feature type="region of interest" description="Disordered" evidence="26">
    <location>
        <begin position="2534"/>
        <end position="2581"/>
    </location>
</feature>
<comment type="function">
    <text evidence="22">Involved in pre-mRNA splicing as component of the spliceosome. Required for the assembly of the U4/U5/U6 tri-snRNP complex, one of the building blocks of the spliceosome.</text>
</comment>
<dbReference type="PRINTS" id="PR00109">
    <property type="entry name" value="TYRKINASE"/>
</dbReference>
<feature type="region of interest" description="Disordered" evidence="26">
    <location>
        <begin position="644"/>
        <end position="690"/>
    </location>
</feature>
<evidence type="ECO:0000259" key="29">
    <source>
        <dbReference type="PROSITE" id="PS51358"/>
    </source>
</evidence>
<organism evidence="30 31">
    <name type="scientific">Channa argus</name>
    <name type="common">Northern snakehead</name>
    <name type="synonym">Ophicephalus argus</name>
    <dbReference type="NCBI Taxonomy" id="215402"/>
    <lineage>
        <taxon>Eukaryota</taxon>
        <taxon>Metazoa</taxon>
        <taxon>Chordata</taxon>
        <taxon>Craniata</taxon>
        <taxon>Vertebrata</taxon>
        <taxon>Euteleostomi</taxon>
        <taxon>Actinopterygii</taxon>
        <taxon>Neopterygii</taxon>
        <taxon>Teleostei</taxon>
        <taxon>Neoteleostei</taxon>
        <taxon>Acanthomorphata</taxon>
        <taxon>Anabantaria</taxon>
        <taxon>Anabantiformes</taxon>
        <taxon>Channoidei</taxon>
        <taxon>Channidae</taxon>
        <taxon>Channa</taxon>
    </lineage>
</organism>
<evidence type="ECO:0000256" key="10">
    <source>
        <dbReference type="ARBA" id="ARBA00022692"/>
    </source>
</evidence>
<feature type="compositionally biased region" description="Polar residues" evidence="26">
    <location>
        <begin position="2423"/>
        <end position="2442"/>
    </location>
</feature>
<evidence type="ECO:0000256" key="17">
    <source>
        <dbReference type="ARBA" id="ARBA00023136"/>
    </source>
</evidence>
<evidence type="ECO:0000256" key="1">
    <source>
        <dbReference type="ARBA" id="ARBA00004370"/>
    </source>
</evidence>
<sequence length="3171" mass="353635">MVHFPQSTTLRAASLSPPPYVVILISCSGLVSFVLLLLTCLCCKRGGVGFNEFDNADGEECSGGSSPIQEDSLSSCPSLPEVYTLPIRDRPNCPALQDGSEPKPQCFKRHTLNYLQEIGNGWFGKVILAEVLCDSSSSQAVVKELRISASPLEQRKFLAESEPYRSLKHPNILQCLGQCSESIPFLLVMEFCQLGDLKRYLRAQRKSDGMTPDLPTRDLLTLQRMALEITSGLLHLHENNYIHSDLALRNCLLTSDLTVRIGDYGLSHNHYKEDYYLTPDKLWIPLRWIAPELLEEYRGSLIVTDQTKTSNVWSLGVVIWELFEFGSQPHRHLSDEEVLTFVIRERQITLAQPRLKLSHADYWYEIMQSCWLPPSQRPCVAEIFLLLSSLLAAERGMVRGDVREEDEEDEEYEESRGRRGESDESFERRWDLLRPSAFQTAANEKQREREYSREDRDNSYPLLDPVGNCITPSSSELDDILTVTETSKGLNFEYFWEKAHARRGYKPLPPPQPIPTLNNNHRQSLDTPTVVPVISARSPSLASEYYIRLEEHTPQDKSPSLKGKVQSSFRSDSICPGDMELVEIRSGMLGKERVPYCSSEKCGKSLQTVRSSEVQLQVPNTGVAEFKDTSSRVTDFSVVDLGDDSEEEKKKCTEADKKSSHAPVLPPKPRSMSMSSANHHHSRPLPAPPLIYRGLPHYTISGKIETDPHHMSSCPPSSFDHLGLHRSRQTLPPSPSLSPSIPPSSHPIYPQHPQICPPPLPPHSKPPRSCPSYNIADTYSRYNKPQMQRSTRDPLSCDLPEKGGGTRHAESLHNSNETSHSRPKDFDSPVRRENPLRPIYRNLPRPQNTNPQLDTQSSSSPTYSDEDDSPFTSPERPIGGTTIAHSSLSEDADPTTSEIFSRGMKRTQSRLDTILPAIWKEDADLQAESVAVVKKSPMHLFLTEISTVKESSESKSEALWEGKKEESDKERWGNFVLPNRGMRRSQSLITELGSSTQTWEPKKHIDKTGAKEDITVPKESFPKDLFLTEIDTHVDGGSESDPVKYLYPAGSRLRPYTFAPGLPSYTEAEEAYSKGIRRSRSLLSEITIGKQKSDLQQPEKEPLRTEMTREEFLKEIQSAETFLTEIISRQNAAAPQKEAESSNSPTPLSPEYESICIDPNSAQTIRFQSESSIRAYNKCKDDAQTEAIYAQVTKRAKKSEVKVSLRPEIPILQIGSNTHPLTLDSQGNNANHCQSSEFVFSEIMPKNGLLHNQTLACQTEEEDGPALPARGEQVLLLEESSIESTECVKESYNVIPHENKLLSTNETDAQKAAGIRNGEIIVVDLQAAISERQDQTCGKTDQTSCIPEKENNHTEIFAATELENSKNPSQNDDDSFGVAKEHLFQHNDSGQEKYCHVTQNVTPAATPDWDLSSDVSLVTPTDSILSPMTSSSADCLTPSDSWVGGGGGNGGWRALGNETPHRDSAYFSDSDWEGEGMNRRSSDGIVVSRPSNGRGVERGILTGIEERTEEEGEMGEKSPFRNSNKVLGKRGETGEKTMGFTFQNPPENDIYHLGDNKHVISKGLESTQRDDSGVFYNEINKSELLCDDLQVLDCDDLIDNSFSKLDEEPLKGLSYSSGYAIDSHCTDGIISQITDCKYQDSAENDLNLHSKSLTETNILIESVSGSQSKECMLRPNMTDYTSFTGTDIDLPTLNSLRCVNDTVETMALSQVGDRESRLSKLYGIRPGDATLRDKTASVVEPSDDGKYVNDKVSGPLYPSWDGDGVEEPRRNEESPGLDHNELGLRNLRCEDSNKDKKITTETERQLAAAELSNAMKEKSPQRGAVSGISSLNSLDKDFCEGLDVKTRELWSTMQEDDQDPGSGVVRGEFDCHRFSQSSDLHLWPDENDQWASPENRCQNMELRSEFFSGFSNKAWEVGERLVVGQDFWEMEENDELAESEPHPAVLEGCKETCNDETQRLTGIHSMRVMWECHNLRDAQLVDIQQEENIENLREIDSFNEAKEILDVEVENIEIPEQESLEQGKRQFLSCTETVGNRVVQRSSSETEENQNFNKWPQNHLSSIQKEEPASIEHEDREGDSDFKKLGKTLENKGSSISIYIIEAPHENFSVLENVESSLDSEAEMRPLLSRKYIEESIMNVEVGYRDMSPPSNPICCPRDLDAQVEIDKSYPQVDNFSSVDFPSPPPSIDLDVQDGKLESLDDSFPSPPPSVIEAEEFISPINLDDFIASTETEPYTPPTLDADIIESPLEELPTASTQSKGISANLNLPSVHMTLHDEINLTYSTQSQDQHDNLSQKISSDPPSSPQIPINNLPELLISEWKDLDEEPLEDFEKLEQLCYISGDEEDTLGDLFLGNLELLKSLKKTPDQKGSNAGDVGEETCCSSISEGSRINMKEDGISDNSNRLEESALPVILDSPDRLSPQGQSNGIRSSCQTSDVKDQGSLSKVTAKNGLMMQVCEERLQFSLSENVKTNVLWGATVKDTVVLRPWGEQITESSEELVMVKEQKENKSCECSKLARLSLALPPLSLTLPLTPTGKGGFGDGAIGSRIGRRRGLSSGGDPDDEEEDEQEDESSRRVIVVTETDVDKRVGLRSLLKSPKDPMDREKDRGRNVSFFDDVTIYLFDQETPTNELSTSASTSPAAASVKSSKMDLHGGLTFEMSLADELLADLEEAGNEGEDGLYPEGEEGESDEEATQGRAGMGLEDIPEEMEVDYSKAESVTSIAKLRNSRQFSEIMDKISRYSGKQRNNSEGELSGPVEADPEYRLIVAANNLTVEIDNELNIIHKFIRDKYSKRFPELESLVPDSFDYIRTVKELGNNLEKCKNNETLQQILTNATIMVVSVTASTTQGSLLTEDELKQLQEACDMALELNQSKHRIYEYVESRMSFIAPNLSIIVGASTAAKIMGIAGGLTNLAKMPACNLMLLGAQRRTLSGFSSTSLLPHTGFIYHCDVVQSLPPDLRRKAARLVAAKCTLAARVDSFHERSDGKVGYDLKEEIERKFDKWQEPPPVKQVKPLPAPLDGQRKKRGGRRYRKMKERLGLTEIRKHANRMTFAEIEDDAYQEDLGFSLGQLGKSGSGRVRQAQVNDATKARISKSLQRTLQKQSMTYGGKSTVRDRSSGTSSSVAFTPLQGLEIVNPQAAEKKVAEANQKYFSNMAEFLKVKKETKM</sequence>
<feature type="region of interest" description="Disordered" evidence="26">
    <location>
        <begin position="1130"/>
        <end position="1151"/>
    </location>
</feature>
<evidence type="ECO:0000256" key="13">
    <source>
        <dbReference type="ARBA" id="ARBA00022777"/>
    </source>
</evidence>
<evidence type="ECO:0000256" key="11">
    <source>
        <dbReference type="ARBA" id="ARBA00022728"/>
    </source>
</evidence>
<keyword evidence="14 25" id="KW-0067">ATP-binding</keyword>
<dbReference type="FunFam" id="1.10.287.4070:FF:000003">
    <property type="entry name" value="U4/U6 small nuclear ribonucleoprotein PRP31"/>
    <property type="match status" value="1"/>
</dbReference>
<accession>A0A6G1PNX8</accession>
<evidence type="ECO:0000256" key="12">
    <source>
        <dbReference type="ARBA" id="ARBA00022741"/>
    </source>
</evidence>
<feature type="compositionally biased region" description="Acidic residues" evidence="26">
    <location>
        <begin position="403"/>
        <end position="413"/>
    </location>
</feature>
<keyword evidence="20 30" id="KW-0687">Ribonucleoprotein</keyword>
<dbReference type="InterPro" id="IPR000719">
    <property type="entry name" value="Prot_kinase_dom"/>
</dbReference>
<dbReference type="InterPro" id="IPR012976">
    <property type="entry name" value="NOSIC"/>
</dbReference>
<evidence type="ECO:0000256" key="9">
    <source>
        <dbReference type="ARBA" id="ARBA00022679"/>
    </source>
</evidence>
<dbReference type="InterPro" id="IPR019175">
    <property type="entry name" value="Prp31_C"/>
</dbReference>
<dbReference type="FunFam" id="1.10.246.90:FF:000002">
    <property type="entry name" value="U4/U6 small nuclear ribonucleoprotein Prp31"/>
    <property type="match status" value="1"/>
</dbReference>
<keyword evidence="11" id="KW-0747">Spliceosome</keyword>
<feature type="compositionally biased region" description="Pro residues" evidence="26">
    <location>
        <begin position="755"/>
        <end position="764"/>
    </location>
</feature>
<dbReference type="GO" id="GO:0005681">
    <property type="term" value="C:spliceosomal complex"/>
    <property type="evidence" value="ECO:0007669"/>
    <property type="project" value="UniProtKB-KW"/>
</dbReference>
<feature type="compositionally biased region" description="Basic and acidic residues" evidence="26">
    <location>
        <begin position="2064"/>
        <end position="2086"/>
    </location>
</feature>
<comment type="similarity">
    <text evidence="3">Belongs to the PRP31 family.</text>
</comment>
<dbReference type="Pfam" id="PF09785">
    <property type="entry name" value="Prp31_C"/>
    <property type="match status" value="1"/>
</dbReference>
<feature type="compositionally biased region" description="Polar residues" evidence="26">
    <location>
        <begin position="2038"/>
        <end position="2063"/>
    </location>
</feature>
<dbReference type="GO" id="GO:0015030">
    <property type="term" value="C:Cajal body"/>
    <property type="evidence" value="ECO:0007669"/>
    <property type="project" value="UniProtKB-SubCell"/>
</dbReference>
<comment type="subcellular location">
    <subcellularLocation>
        <location evidence="1">Membrane</location>
    </subcellularLocation>
    <subcellularLocation>
        <location evidence="2">Nucleus</location>
        <location evidence="2">Cajal body</location>
    </subcellularLocation>
</comment>
<protein>
    <recommendedName>
        <fullName evidence="5">U4/U6 small nuclear ribonucleoprotein Prp31</fullName>
        <ecNumber evidence="4">2.7.11.1</ecNumber>
    </recommendedName>
    <alternativeName>
        <fullName evidence="21">Pre-mRNA-processing factor 31</fullName>
    </alternativeName>
</protein>
<keyword evidence="8" id="KW-0507">mRNA processing</keyword>
<keyword evidence="10 27" id="KW-0812">Transmembrane</keyword>
<dbReference type="SUPFAM" id="SSF56112">
    <property type="entry name" value="Protein kinase-like (PK-like)"/>
    <property type="match status" value="1"/>
</dbReference>
<keyword evidence="17 27" id="KW-0472">Membrane</keyword>
<dbReference type="Gene3D" id="1.10.246.90">
    <property type="entry name" value="Nop domain"/>
    <property type="match status" value="1"/>
</dbReference>
<dbReference type="GO" id="GO:0012505">
    <property type="term" value="C:endomembrane system"/>
    <property type="evidence" value="ECO:0007669"/>
    <property type="project" value="UniProtKB-ARBA"/>
</dbReference>
<dbReference type="PROSITE" id="PS00107">
    <property type="entry name" value="PROTEIN_KINASE_ATP"/>
    <property type="match status" value="1"/>
</dbReference>
<dbReference type="FunFam" id="3.30.200.20:FF:000275">
    <property type="entry name" value="Apoptosis associated tyrosine kinase"/>
    <property type="match status" value="1"/>
</dbReference>
<feature type="binding site" evidence="25">
    <location>
        <position position="143"/>
    </location>
    <ligand>
        <name>ATP</name>
        <dbReference type="ChEBI" id="CHEBI:30616"/>
    </ligand>
</feature>
<evidence type="ECO:0000256" key="2">
    <source>
        <dbReference type="ARBA" id="ARBA00004408"/>
    </source>
</evidence>
<feature type="region of interest" description="Disordered" evidence="26">
    <location>
        <begin position="703"/>
        <end position="904"/>
    </location>
</feature>
<dbReference type="InterPro" id="IPR001245">
    <property type="entry name" value="Ser-Thr/Tyr_kinase_cat_dom"/>
</dbReference>
<feature type="compositionally biased region" description="Basic and acidic residues" evidence="26">
    <location>
        <begin position="819"/>
        <end position="835"/>
    </location>
</feature>
<keyword evidence="7" id="KW-0597">Phosphoprotein</keyword>
<feature type="compositionally biased region" description="Basic and acidic residues" evidence="26">
    <location>
        <begin position="1766"/>
        <end position="1782"/>
    </location>
</feature>
<dbReference type="GO" id="GO:0005737">
    <property type="term" value="C:cytoplasm"/>
    <property type="evidence" value="ECO:0007669"/>
    <property type="project" value="UniProtKB-ARBA"/>
</dbReference>
<comment type="catalytic activity">
    <reaction evidence="23">
        <text>L-threonyl-[protein] + ATP = O-phospho-L-threonyl-[protein] + ADP + H(+)</text>
        <dbReference type="Rhea" id="RHEA:46608"/>
        <dbReference type="Rhea" id="RHEA-COMP:11060"/>
        <dbReference type="Rhea" id="RHEA-COMP:11605"/>
        <dbReference type="ChEBI" id="CHEBI:15378"/>
        <dbReference type="ChEBI" id="CHEBI:30013"/>
        <dbReference type="ChEBI" id="CHEBI:30616"/>
        <dbReference type="ChEBI" id="CHEBI:61977"/>
        <dbReference type="ChEBI" id="CHEBI:456216"/>
        <dbReference type="EC" id="2.7.11.1"/>
    </reaction>
</comment>
<evidence type="ECO:0000256" key="27">
    <source>
        <dbReference type="SAM" id="Phobius"/>
    </source>
</evidence>
<feature type="region of interest" description="Disordered" evidence="26">
    <location>
        <begin position="1508"/>
        <end position="1547"/>
    </location>
</feature>
<feature type="region of interest" description="Disordered" evidence="26">
    <location>
        <begin position="440"/>
        <end position="464"/>
    </location>
</feature>
<dbReference type="SUPFAM" id="SSF89124">
    <property type="entry name" value="Nop domain"/>
    <property type="match status" value="1"/>
</dbReference>
<dbReference type="SMART" id="SM00931">
    <property type="entry name" value="NOSIC"/>
    <property type="match status" value="1"/>
</dbReference>
<dbReference type="InterPro" id="IPR042239">
    <property type="entry name" value="Nop_C"/>
</dbReference>
<dbReference type="GO" id="GO:0000398">
    <property type="term" value="P:mRNA splicing, via spliceosome"/>
    <property type="evidence" value="ECO:0007669"/>
    <property type="project" value="UniProtKB-ARBA"/>
</dbReference>
<feature type="domain" description="Protein kinase" evidence="28">
    <location>
        <begin position="112"/>
        <end position="391"/>
    </location>
</feature>
<evidence type="ECO:0000256" key="6">
    <source>
        <dbReference type="ARBA" id="ARBA00022527"/>
    </source>
</evidence>
<feature type="region of interest" description="Disordered" evidence="26">
    <location>
        <begin position="2677"/>
        <end position="2700"/>
    </location>
</feature>
<feature type="domain" description="Nop" evidence="29">
    <location>
        <begin position="2891"/>
        <end position="3009"/>
    </location>
</feature>
<comment type="catalytic activity">
    <reaction evidence="24">
        <text>L-seryl-[protein] + ATP = O-phospho-L-seryl-[protein] + ADP + H(+)</text>
        <dbReference type="Rhea" id="RHEA:17989"/>
        <dbReference type="Rhea" id="RHEA-COMP:9863"/>
        <dbReference type="Rhea" id="RHEA-COMP:11604"/>
        <dbReference type="ChEBI" id="CHEBI:15378"/>
        <dbReference type="ChEBI" id="CHEBI:29999"/>
        <dbReference type="ChEBI" id="CHEBI:30616"/>
        <dbReference type="ChEBI" id="CHEBI:83421"/>
        <dbReference type="ChEBI" id="CHEBI:456216"/>
        <dbReference type="EC" id="2.7.11.1"/>
    </reaction>
</comment>
<gene>
    <name evidence="30" type="ORF">EXN66_Car007685</name>
</gene>
<feature type="region of interest" description="Disordered" evidence="26">
    <location>
        <begin position="2286"/>
        <end position="2311"/>
    </location>
</feature>
<dbReference type="InterPro" id="IPR002687">
    <property type="entry name" value="Nop_dom"/>
</dbReference>
<dbReference type="InterPro" id="IPR036070">
    <property type="entry name" value="Nop_dom_sf"/>
</dbReference>
<keyword evidence="15" id="KW-0694">RNA-binding</keyword>
<feature type="region of interest" description="Disordered" evidence="26">
    <location>
        <begin position="1740"/>
        <end position="1782"/>
    </location>
</feature>
<dbReference type="EMBL" id="CM015718">
    <property type="protein sequence ID" value="KAF3692010.1"/>
    <property type="molecule type" value="Genomic_DNA"/>
</dbReference>
<feature type="region of interest" description="Disordered" evidence="26">
    <location>
        <begin position="2415"/>
        <end position="2442"/>
    </location>
</feature>
<dbReference type="Pfam" id="PF07714">
    <property type="entry name" value="PK_Tyr_Ser-Thr"/>
    <property type="match status" value="1"/>
</dbReference>
<dbReference type="PROSITE" id="PS00109">
    <property type="entry name" value="PROTEIN_KINASE_TYR"/>
    <property type="match status" value="1"/>
</dbReference>
<feature type="compositionally biased region" description="Acidic residues" evidence="26">
    <location>
        <begin position="2562"/>
        <end position="2573"/>
    </location>
</feature>
<name>A0A6G1PNX8_CHAAH</name>
<feature type="compositionally biased region" description="Low complexity" evidence="26">
    <location>
        <begin position="2295"/>
        <end position="2311"/>
    </location>
</feature>
<keyword evidence="12 25" id="KW-0547">Nucleotide-binding</keyword>
<feature type="transmembrane region" description="Helical" evidence="27">
    <location>
        <begin position="20"/>
        <end position="38"/>
    </location>
</feature>
<feature type="region of interest" description="Disordered" evidence="26">
    <location>
        <begin position="401"/>
        <end position="420"/>
    </location>
</feature>
<dbReference type="EC" id="2.7.11.1" evidence="4"/>
<evidence type="ECO:0000256" key="18">
    <source>
        <dbReference type="ARBA" id="ARBA00023187"/>
    </source>
</evidence>